<keyword evidence="1" id="KW-0479">Metal-binding</keyword>
<gene>
    <name evidence="3" type="ORF">MIU77_17575</name>
</gene>
<keyword evidence="2" id="KW-0456">Lyase</keyword>
<dbReference type="CDD" id="cd03416">
    <property type="entry name" value="CbiX_SirB_N"/>
    <property type="match status" value="1"/>
</dbReference>
<evidence type="ECO:0000256" key="2">
    <source>
        <dbReference type="ARBA" id="ARBA00023239"/>
    </source>
</evidence>
<sequence>MSPPTASRPAGVNRVLVAHGTRKPGGVAMIAALADRVGALLGQPVHVAFVDVVGPGPAEVLRADPSPAVVVPAFVARGYHVRRDLPAQLLASGHPQITLTPALGPGAALVGLLAAQLRAAGCRRGDAVVLAVAGSADPLARADVTRLAERLAATAGFAVALGCVATGSPGVEQVVARARRRGAHRVIAVSGLLADGLFQDRLRGCGADVVTDPLGAQPMLARAVADQFLRASHAVAA</sequence>
<dbReference type="Proteomes" id="UP001055200">
    <property type="component" value="Chromosome"/>
</dbReference>
<dbReference type="PANTHER" id="PTHR33542">
    <property type="entry name" value="SIROHYDROCHLORIN FERROCHELATASE, CHLOROPLASTIC"/>
    <property type="match status" value="1"/>
</dbReference>
<name>A0ABY3U3Q8_9MYCO</name>
<dbReference type="InterPro" id="IPR002762">
    <property type="entry name" value="CbiX-like"/>
</dbReference>
<evidence type="ECO:0000313" key="4">
    <source>
        <dbReference type="Proteomes" id="UP001055200"/>
    </source>
</evidence>
<evidence type="ECO:0000256" key="1">
    <source>
        <dbReference type="ARBA" id="ARBA00022723"/>
    </source>
</evidence>
<protein>
    <submittedName>
        <fullName evidence="3">Sirohydrochlorin chelatase</fullName>
    </submittedName>
</protein>
<accession>A0ABY3U3Q8</accession>
<dbReference type="PANTHER" id="PTHR33542:SF5">
    <property type="entry name" value="FERROCHELATASE CHE1"/>
    <property type="match status" value="1"/>
</dbReference>
<dbReference type="Pfam" id="PF01903">
    <property type="entry name" value="CbiX"/>
    <property type="match status" value="2"/>
</dbReference>
<dbReference type="InterPro" id="IPR050963">
    <property type="entry name" value="Sirohydro_Cobaltochel/CbiX"/>
</dbReference>
<keyword evidence="4" id="KW-1185">Reference proteome</keyword>
<organism evidence="3 4">
    <name type="scientific">Mycolicibacillus parakoreensis</name>
    <dbReference type="NCBI Taxonomy" id="1069221"/>
    <lineage>
        <taxon>Bacteria</taxon>
        <taxon>Bacillati</taxon>
        <taxon>Actinomycetota</taxon>
        <taxon>Actinomycetes</taxon>
        <taxon>Mycobacteriales</taxon>
        <taxon>Mycobacteriaceae</taxon>
        <taxon>Mycolicibacillus</taxon>
    </lineage>
</organism>
<reference evidence="3" key="1">
    <citation type="submission" date="2022-08" db="EMBL/GenBank/DDBJ databases">
        <title>Complete genome sequence of 14 non-tuberculosis mycobacteria type-strains.</title>
        <authorList>
            <person name="Igarashi Y."/>
            <person name="Osugi A."/>
            <person name="Mitarai S."/>
        </authorList>
    </citation>
    <scope>NUCLEOTIDE SEQUENCE</scope>
    <source>
        <strain evidence="3">DSM 45575</strain>
    </source>
</reference>
<dbReference type="EMBL" id="CP092365">
    <property type="protein sequence ID" value="ULN52615.1"/>
    <property type="molecule type" value="Genomic_DNA"/>
</dbReference>
<proteinExistence type="predicted"/>
<dbReference type="RefSeq" id="WP_240170887.1">
    <property type="nucleotide sequence ID" value="NZ_CP092365.1"/>
</dbReference>
<evidence type="ECO:0000313" key="3">
    <source>
        <dbReference type="EMBL" id="ULN52615.1"/>
    </source>
</evidence>
<dbReference type="Gene3D" id="3.40.50.1400">
    <property type="match status" value="2"/>
</dbReference>
<dbReference type="SUPFAM" id="SSF53800">
    <property type="entry name" value="Chelatase"/>
    <property type="match status" value="1"/>
</dbReference>